<accession>A0A7W9SEB0</accession>
<keyword evidence="7" id="KW-1208">Phospholipid metabolism</keyword>
<dbReference type="SUPFAM" id="SSF69593">
    <property type="entry name" value="Glycerol-3-phosphate (1)-acyltransferase"/>
    <property type="match status" value="1"/>
</dbReference>
<organism evidence="9 10">
    <name type="scientific">Oribacterium sinus</name>
    <dbReference type="NCBI Taxonomy" id="237576"/>
    <lineage>
        <taxon>Bacteria</taxon>
        <taxon>Bacillati</taxon>
        <taxon>Bacillota</taxon>
        <taxon>Clostridia</taxon>
        <taxon>Lachnospirales</taxon>
        <taxon>Lachnospiraceae</taxon>
        <taxon>Oribacterium</taxon>
    </lineage>
</organism>
<gene>
    <name evidence="9" type="ORF">HNQ46_000217</name>
</gene>
<evidence type="ECO:0000259" key="8">
    <source>
        <dbReference type="SMART" id="SM00563"/>
    </source>
</evidence>
<feature type="domain" description="Phospholipid/glycerol acyltransferase" evidence="8">
    <location>
        <begin position="71"/>
        <end position="188"/>
    </location>
</feature>
<dbReference type="GeneID" id="85013787"/>
<keyword evidence="7" id="KW-0594">Phospholipid biosynthesis</keyword>
<evidence type="ECO:0000256" key="7">
    <source>
        <dbReference type="RuleBase" id="RU361267"/>
    </source>
</evidence>
<comment type="catalytic activity">
    <reaction evidence="7">
        <text>a 1-acyl-sn-glycero-3-phosphate + an acyl-CoA = a 1,2-diacyl-sn-glycero-3-phosphate + CoA</text>
        <dbReference type="Rhea" id="RHEA:19709"/>
        <dbReference type="ChEBI" id="CHEBI:57287"/>
        <dbReference type="ChEBI" id="CHEBI:57970"/>
        <dbReference type="ChEBI" id="CHEBI:58342"/>
        <dbReference type="ChEBI" id="CHEBI:58608"/>
        <dbReference type="EC" id="2.3.1.51"/>
    </reaction>
</comment>
<evidence type="ECO:0000313" key="10">
    <source>
        <dbReference type="Proteomes" id="UP000522163"/>
    </source>
</evidence>
<dbReference type="AlphaFoldDB" id="A0A7W9SEB0"/>
<reference evidence="9 10" key="1">
    <citation type="submission" date="2020-08" db="EMBL/GenBank/DDBJ databases">
        <title>Genomic Encyclopedia of Type Strains, Phase IV (KMG-IV): sequencing the most valuable type-strain genomes for metagenomic binning, comparative biology and taxonomic classification.</title>
        <authorList>
            <person name="Goeker M."/>
        </authorList>
    </citation>
    <scope>NUCLEOTIDE SEQUENCE [LARGE SCALE GENOMIC DNA]</scope>
    <source>
        <strain evidence="9 10">DSM 17245</strain>
    </source>
</reference>
<keyword evidence="4 7" id="KW-0808">Transferase</keyword>
<dbReference type="NCBIfam" id="TIGR00530">
    <property type="entry name" value="AGP_acyltrn"/>
    <property type="match status" value="1"/>
</dbReference>
<dbReference type="InterPro" id="IPR004552">
    <property type="entry name" value="AGP_acyltrans"/>
</dbReference>
<dbReference type="PANTHER" id="PTHR10434">
    <property type="entry name" value="1-ACYL-SN-GLYCEROL-3-PHOSPHATE ACYLTRANSFERASE"/>
    <property type="match status" value="1"/>
</dbReference>
<keyword evidence="6 7" id="KW-0012">Acyltransferase</keyword>
<dbReference type="Proteomes" id="UP000522163">
    <property type="component" value="Unassembled WGS sequence"/>
</dbReference>
<comment type="similarity">
    <text evidence="2 7">Belongs to the 1-acyl-sn-glycerol-3-phosphate acyltransferase family.</text>
</comment>
<dbReference type="GO" id="GO:0003841">
    <property type="term" value="F:1-acylglycerol-3-phosphate O-acyltransferase activity"/>
    <property type="evidence" value="ECO:0007669"/>
    <property type="project" value="UniProtKB-UniRule"/>
</dbReference>
<dbReference type="PANTHER" id="PTHR10434:SF64">
    <property type="entry name" value="1-ACYL-SN-GLYCEROL-3-PHOSPHATE ACYLTRANSFERASE-RELATED"/>
    <property type="match status" value="1"/>
</dbReference>
<keyword evidence="5 7" id="KW-0443">Lipid metabolism</keyword>
<name>A0A7W9SEB0_9FIRM</name>
<dbReference type="InterPro" id="IPR002123">
    <property type="entry name" value="Plipid/glycerol_acylTrfase"/>
</dbReference>
<evidence type="ECO:0000256" key="4">
    <source>
        <dbReference type="ARBA" id="ARBA00022679"/>
    </source>
</evidence>
<dbReference type="CDD" id="cd07989">
    <property type="entry name" value="LPLAT_AGPAT-like"/>
    <property type="match status" value="1"/>
</dbReference>
<dbReference type="Pfam" id="PF01553">
    <property type="entry name" value="Acyltransferase"/>
    <property type="match status" value="1"/>
</dbReference>
<evidence type="ECO:0000256" key="3">
    <source>
        <dbReference type="ARBA" id="ARBA00022516"/>
    </source>
</evidence>
<protein>
    <recommendedName>
        <fullName evidence="7">1-acyl-sn-glycerol-3-phosphate acyltransferase</fullName>
        <ecNumber evidence="7">2.3.1.51</ecNumber>
    </recommendedName>
</protein>
<evidence type="ECO:0000256" key="5">
    <source>
        <dbReference type="ARBA" id="ARBA00023098"/>
    </source>
</evidence>
<proteinExistence type="inferred from homology"/>
<dbReference type="SMART" id="SM00563">
    <property type="entry name" value="PlsC"/>
    <property type="match status" value="1"/>
</dbReference>
<keyword evidence="3 7" id="KW-0444">Lipid biosynthesis</keyword>
<evidence type="ECO:0000256" key="6">
    <source>
        <dbReference type="ARBA" id="ARBA00023315"/>
    </source>
</evidence>
<dbReference type="GO" id="GO:0016020">
    <property type="term" value="C:membrane"/>
    <property type="evidence" value="ECO:0007669"/>
    <property type="project" value="InterPro"/>
</dbReference>
<comment type="domain">
    <text evidence="7">The HXXXXD motif is essential for acyltransferase activity and may constitute the binding site for the phosphate moiety of the glycerol-3-phosphate.</text>
</comment>
<evidence type="ECO:0000256" key="1">
    <source>
        <dbReference type="ARBA" id="ARBA00005189"/>
    </source>
</evidence>
<dbReference type="EC" id="2.3.1.51" evidence="7"/>
<evidence type="ECO:0000313" key="9">
    <source>
        <dbReference type="EMBL" id="MBB6040256.1"/>
    </source>
</evidence>
<dbReference type="RefSeq" id="WP_183681824.1">
    <property type="nucleotide sequence ID" value="NZ_JACHHH010000001.1"/>
</dbReference>
<comment type="caution">
    <text evidence="9">The sequence shown here is derived from an EMBL/GenBank/DDBJ whole genome shotgun (WGS) entry which is preliminary data.</text>
</comment>
<evidence type="ECO:0000256" key="2">
    <source>
        <dbReference type="ARBA" id="ARBA00008655"/>
    </source>
</evidence>
<dbReference type="EMBL" id="JACHHH010000001">
    <property type="protein sequence ID" value="MBB6040256.1"/>
    <property type="molecule type" value="Genomic_DNA"/>
</dbReference>
<sequence>MLSMVLVVVVLAVFLSFGSLRLFSIRKMEKGEKRDDLVLSIVGGKLRQILKICKVELSVDGLDRIPEKEAVLFIGNHRSYFDIVVAYSILPRPTGFISKKEIAKIPNIELWMRELHCLFLDRENLKQNLQVIIEAIKQVKAGISMWIYPEGTRTRGESELDLGEFKAGSFKIAEKSGCKIVPVAMINTRRIMEEDFPRLHSAKVYVQFGKPIDLSELSEEDRKNIAEYTKERIREMLAELKEKEARELSGTV</sequence>
<comment type="pathway">
    <text evidence="1">Lipid metabolism.</text>
</comment>
<dbReference type="GO" id="GO:0006654">
    <property type="term" value="P:phosphatidic acid biosynthetic process"/>
    <property type="evidence" value="ECO:0007669"/>
    <property type="project" value="TreeGrafter"/>
</dbReference>